<evidence type="ECO:0000256" key="6">
    <source>
        <dbReference type="ARBA" id="ARBA00023136"/>
    </source>
</evidence>
<evidence type="ECO:0000313" key="11">
    <source>
        <dbReference type="Proteomes" id="UP000242519"/>
    </source>
</evidence>
<dbReference type="Pfam" id="PF00324">
    <property type="entry name" value="AA_permease"/>
    <property type="match status" value="1"/>
</dbReference>
<feature type="transmembrane region" description="Helical" evidence="8">
    <location>
        <begin position="497"/>
        <end position="514"/>
    </location>
</feature>
<evidence type="ECO:0000313" key="10">
    <source>
        <dbReference type="EMBL" id="OWO98080.1"/>
    </source>
</evidence>
<evidence type="ECO:0000256" key="3">
    <source>
        <dbReference type="ARBA" id="ARBA00022692"/>
    </source>
</evidence>
<sequence length="558" mass="59968">MSSTEVVSSTDVLSSPDKTAHPTNDHEKAHASDTAALPAADLGAERMLGEHTELRQSLYMRHIQMIALAGTIGTGLFLSSGQAVAQSGPLGALIGYLVIGLSSCSVTFANAEMGALVPLNGGIVRYAEHFVDPALAFANGWNLVYACVVAMPAGLVAAAVLVEFWVAVNAAIWITVFGVLTLLASSVLVRVFGELEFFFAMMKIALIVGVNIMLLVITCGGGPDGDRIGFRYWRDPGPFVQYLGIEGSWGRFLGVWTALSQAVFAYTGIEGISMAAAETRSPRQAIPAAAKRIFVRVLLFYVISILLIGLTVPSNDPDLSLYSGTASTSPFVLAAKRAGIKGVPSTINAVILTSAWSAGNSQMLGATRVLYGLAVDGRAPKIFTRLNRFSIPWVAVALYGLFMGLGYMTLSDGASVAFQWLQNLVAISTIVNWLAICLTYLRFFYGMKRQGIPRSALPWAAPFQPYITWISGALFSLILVIGGYATFIHGNWSSEHFVSSYINIPLFAILYFGYKLIKKTKIVALEDIPIRGFIALANADPEEKLGPKTGLSRLNVLW</sequence>
<name>A0A218YUY7_9HELO</name>
<feature type="transmembrane region" description="Helical" evidence="8">
    <location>
        <begin position="143"/>
        <end position="166"/>
    </location>
</feature>
<evidence type="ECO:0000256" key="1">
    <source>
        <dbReference type="ARBA" id="ARBA00004141"/>
    </source>
</evidence>
<feature type="compositionally biased region" description="Basic and acidic residues" evidence="7">
    <location>
        <begin position="18"/>
        <end position="31"/>
    </location>
</feature>
<evidence type="ECO:0000256" key="8">
    <source>
        <dbReference type="SAM" id="Phobius"/>
    </source>
</evidence>
<feature type="transmembrane region" description="Helical" evidence="8">
    <location>
        <begin position="172"/>
        <end position="192"/>
    </location>
</feature>
<feature type="domain" description="Amino acid permease/ SLC12A" evidence="9">
    <location>
        <begin position="62"/>
        <end position="522"/>
    </location>
</feature>
<keyword evidence="6 8" id="KW-0472">Membrane</keyword>
<keyword evidence="11" id="KW-1185">Reference proteome</keyword>
<evidence type="ECO:0000256" key="5">
    <source>
        <dbReference type="ARBA" id="ARBA00022989"/>
    </source>
</evidence>
<dbReference type="EMBL" id="MZNU01000413">
    <property type="protein sequence ID" value="OWO98080.1"/>
    <property type="molecule type" value="Genomic_DNA"/>
</dbReference>
<dbReference type="AlphaFoldDB" id="A0A218YUY7"/>
<feature type="region of interest" description="Disordered" evidence="7">
    <location>
        <begin position="1"/>
        <end position="33"/>
    </location>
</feature>
<keyword evidence="3 8" id="KW-0812">Transmembrane</keyword>
<feature type="transmembrane region" description="Helical" evidence="8">
    <location>
        <begin position="90"/>
        <end position="109"/>
    </location>
</feature>
<dbReference type="FunFam" id="1.20.1740.10:FF:000006">
    <property type="entry name" value="General amino acid permease"/>
    <property type="match status" value="1"/>
</dbReference>
<feature type="transmembrane region" description="Helical" evidence="8">
    <location>
        <begin position="389"/>
        <end position="408"/>
    </location>
</feature>
<dbReference type="OrthoDB" id="3900342at2759"/>
<dbReference type="InParanoid" id="A0A218YUY7"/>
<dbReference type="InterPro" id="IPR050524">
    <property type="entry name" value="APC_YAT"/>
</dbReference>
<evidence type="ECO:0000256" key="4">
    <source>
        <dbReference type="ARBA" id="ARBA00022970"/>
    </source>
</evidence>
<evidence type="ECO:0000256" key="2">
    <source>
        <dbReference type="ARBA" id="ARBA00022448"/>
    </source>
</evidence>
<dbReference type="GO" id="GO:0015171">
    <property type="term" value="F:amino acid transmembrane transporter activity"/>
    <property type="evidence" value="ECO:0007669"/>
    <property type="project" value="TreeGrafter"/>
</dbReference>
<keyword evidence="2" id="KW-0813">Transport</keyword>
<feature type="compositionally biased region" description="Polar residues" evidence="7">
    <location>
        <begin position="1"/>
        <end position="17"/>
    </location>
</feature>
<evidence type="ECO:0000259" key="9">
    <source>
        <dbReference type="Pfam" id="PF00324"/>
    </source>
</evidence>
<feature type="transmembrane region" description="Helical" evidence="8">
    <location>
        <begin position="65"/>
        <end position="84"/>
    </location>
</feature>
<feature type="transmembrane region" description="Helical" evidence="8">
    <location>
        <begin position="204"/>
        <end position="223"/>
    </location>
</feature>
<dbReference type="GO" id="GO:0016020">
    <property type="term" value="C:membrane"/>
    <property type="evidence" value="ECO:0007669"/>
    <property type="project" value="UniProtKB-SubCell"/>
</dbReference>
<keyword evidence="5 8" id="KW-1133">Transmembrane helix</keyword>
<dbReference type="InterPro" id="IPR004841">
    <property type="entry name" value="AA-permease/SLC12A_dom"/>
</dbReference>
<gene>
    <name evidence="10" type="ORF">B2J93_3984</name>
</gene>
<organism evidence="10 11">
    <name type="scientific">Diplocarpon coronariae</name>
    <dbReference type="NCBI Taxonomy" id="2795749"/>
    <lineage>
        <taxon>Eukaryota</taxon>
        <taxon>Fungi</taxon>
        <taxon>Dikarya</taxon>
        <taxon>Ascomycota</taxon>
        <taxon>Pezizomycotina</taxon>
        <taxon>Leotiomycetes</taxon>
        <taxon>Helotiales</taxon>
        <taxon>Drepanopezizaceae</taxon>
        <taxon>Diplocarpon</taxon>
    </lineage>
</organism>
<feature type="transmembrane region" description="Helical" evidence="8">
    <location>
        <begin position="466"/>
        <end position="485"/>
    </location>
</feature>
<evidence type="ECO:0000256" key="7">
    <source>
        <dbReference type="SAM" id="MobiDB-lite"/>
    </source>
</evidence>
<dbReference type="PIRSF" id="PIRSF006060">
    <property type="entry name" value="AA_transporter"/>
    <property type="match status" value="1"/>
</dbReference>
<feature type="transmembrane region" description="Helical" evidence="8">
    <location>
        <begin position="293"/>
        <end position="313"/>
    </location>
</feature>
<comment type="subcellular location">
    <subcellularLocation>
        <location evidence="1">Membrane</location>
        <topology evidence="1">Multi-pass membrane protein</topology>
    </subcellularLocation>
</comment>
<dbReference type="PANTHER" id="PTHR43341">
    <property type="entry name" value="AMINO ACID PERMEASE"/>
    <property type="match status" value="1"/>
</dbReference>
<accession>A0A218YUY7</accession>
<protein>
    <recommendedName>
        <fullName evidence="9">Amino acid permease/ SLC12A domain-containing protein</fullName>
    </recommendedName>
</protein>
<reference evidence="10 11" key="1">
    <citation type="submission" date="2017-04" db="EMBL/GenBank/DDBJ databases">
        <title>Draft genome sequence of Marssonina coronaria NL1: causal agent of apple blotch.</title>
        <authorList>
            <person name="Cheng Q."/>
        </authorList>
    </citation>
    <scope>NUCLEOTIDE SEQUENCE [LARGE SCALE GENOMIC DNA]</scope>
    <source>
        <strain evidence="10 11">NL1</strain>
    </source>
</reference>
<dbReference type="Gene3D" id="1.20.1740.10">
    <property type="entry name" value="Amino acid/polyamine transporter I"/>
    <property type="match status" value="1"/>
</dbReference>
<keyword evidence="4" id="KW-0029">Amino-acid transport</keyword>
<proteinExistence type="predicted"/>
<comment type="caution">
    <text evidence="10">The sequence shown here is derived from an EMBL/GenBank/DDBJ whole genome shotgun (WGS) entry which is preliminary data.</text>
</comment>
<dbReference type="STRING" id="503106.A0A218YUY7"/>
<dbReference type="Proteomes" id="UP000242519">
    <property type="component" value="Unassembled WGS sequence"/>
</dbReference>
<dbReference type="PANTHER" id="PTHR43341:SF18">
    <property type="entry name" value="AMINO ACID PERMEASE_ SLC12A DOMAIN-CONTAINING PROTEIN"/>
    <property type="match status" value="1"/>
</dbReference>
<feature type="transmembrane region" description="Helical" evidence="8">
    <location>
        <begin position="420"/>
        <end position="445"/>
    </location>
</feature>